<dbReference type="EMBL" id="CAJOBG010008413">
    <property type="protein sequence ID" value="CAF4242745.1"/>
    <property type="molecule type" value="Genomic_DNA"/>
</dbReference>
<keyword evidence="4" id="KW-1185">Reference proteome</keyword>
<reference evidence="1" key="1">
    <citation type="submission" date="2021-02" db="EMBL/GenBank/DDBJ databases">
        <authorList>
            <person name="Nowell W R."/>
        </authorList>
    </citation>
    <scope>NUCLEOTIDE SEQUENCE</scope>
</reference>
<sequence length="146" mass="16341">MTTAVLCCHLTSSLYFFISIHQKVQYNKFPHKKLAEHAIVGLFHLLDMILFLKTVKPIKALQILISINHLCCILVHTVMFYRMHLTIRAEDNSSTTNNPTAASTTFILDNQPAHATAHPTAVVFIHSSGDTCDDSLIELSPRPISE</sequence>
<dbReference type="Proteomes" id="UP000663856">
    <property type="component" value="Unassembled WGS sequence"/>
</dbReference>
<accession>A0A816ZRE6</accession>
<evidence type="ECO:0000313" key="2">
    <source>
        <dbReference type="EMBL" id="CAF4242745.1"/>
    </source>
</evidence>
<dbReference type="EMBL" id="CAJNRF010017101">
    <property type="protein sequence ID" value="CAF2221104.1"/>
    <property type="molecule type" value="Genomic_DNA"/>
</dbReference>
<dbReference type="Proteomes" id="UP000663866">
    <property type="component" value="Unassembled WGS sequence"/>
</dbReference>
<comment type="caution">
    <text evidence="1">The sequence shown here is derived from an EMBL/GenBank/DDBJ whole genome shotgun (WGS) entry which is preliminary data.</text>
</comment>
<gene>
    <name evidence="2" type="ORF">OVN521_LOCUS28608</name>
    <name evidence="1" type="ORF">WKI299_LOCUS35522</name>
</gene>
<evidence type="ECO:0000313" key="4">
    <source>
        <dbReference type="Proteomes" id="UP000663866"/>
    </source>
</evidence>
<dbReference type="AlphaFoldDB" id="A0A816ZRE6"/>
<evidence type="ECO:0000313" key="1">
    <source>
        <dbReference type="EMBL" id="CAF2221104.1"/>
    </source>
</evidence>
<protein>
    <submittedName>
        <fullName evidence="1">Uncharacterized protein</fullName>
    </submittedName>
</protein>
<evidence type="ECO:0000313" key="3">
    <source>
        <dbReference type="Proteomes" id="UP000663856"/>
    </source>
</evidence>
<proteinExistence type="predicted"/>
<name>A0A816ZRE6_9BILA</name>
<organism evidence="1 3">
    <name type="scientific">Rotaria magnacalcarata</name>
    <dbReference type="NCBI Taxonomy" id="392030"/>
    <lineage>
        <taxon>Eukaryota</taxon>
        <taxon>Metazoa</taxon>
        <taxon>Spiralia</taxon>
        <taxon>Gnathifera</taxon>
        <taxon>Rotifera</taxon>
        <taxon>Eurotatoria</taxon>
        <taxon>Bdelloidea</taxon>
        <taxon>Philodinida</taxon>
        <taxon>Philodinidae</taxon>
        <taxon>Rotaria</taxon>
    </lineage>
</organism>